<dbReference type="PANTHER" id="PTHR45642">
    <property type="entry name" value="GDSL ESTERASE/LIPASE EXL3"/>
    <property type="match status" value="1"/>
</dbReference>
<dbReference type="GO" id="GO:0016788">
    <property type="term" value="F:hydrolase activity, acting on ester bonds"/>
    <property type="evidence" value="ECO:0007669"/>
    <property type="project" value="InterPro"/>
</dbReference>
<organism evidence="3">
    <name type="scientific">Ananas comosus var. bracteatus</name>
    <name type="common">red pineapple</name>
    <dbReference type="NCBI Taxonomy" id="296719"/>
    <lineage>
        <taxon>Eukaryota</taxon>
        <taxon>Viridiplantae</taxon>
        <taxon>Streptophyta</taxon>
        <taxon>Embryophyta</taxon>
        <taxon>Tracheophyta</taxon>
        <taxon>Spermatophyta</taxon>
        <taxon>Magnoliopsida</taxon>
        <taxon>Liliopsida</taxon>
        <taxon>Poales</taxon>
        <taxon>Bromeliaceae</taxon>
        <taxon>Bromelioideae</taxon>
        <taxon>Ananas</taxon>
    </lineage>
</organism>
<dbReference type="InterPro" id="IPR050592">
    <property type="entry name" value="GDSL_lipolytic_enzyme"/>
</dbReference>
<dbReference type="EMBL" id="LR862129">
    <property type="protein sequence ID" value="CAD1817527.1"/>
    <property type="molecule type" value="Genomic_DNA"/>
</dbReference>
<dbReference type="InterPro" id="IPR001087">
    <property type="entry name" value="GDSL"/>
</dbReference>
<dbReference type="SUPFAM" id="SSF52266">
    <property type="entry name" value="SGNH hydrolase"/>
    <property type="match status" value="1"/>
</dbReference>
<accession>A0A6V7NG56</accession>
<reference evidence="3" key="1">
    <citation type="submission" date="2020-07" db="EMBL/GenBank/DDBJ databases">
        <authorList>
            <person name="Lin J."/>
        </authorList>
    </citation>
    <scope>NUCLEOTIDE SEQUENCE</scope>
</reference>
<dbReference type="InterPro" id="IPR036514">
    <property type="entry name" value="SGNH_hydro_sf"/>
</dbReference>
<comment type="similarity">
    <text evidence="1">Belongs to the 'GDSL' lipolytic enzyme family.</text>
</comment>
<dbReference type="CDD" id="cd01837">
    <property type="entry name" value="SGNH_plant_lipase_like"/>
    <property type="match status" value="1"/>
</dbReference>
<keyword evidence="2" id="KW-0732">Signal</keyword>
<dbReference type="InterPro" id="IPR035669">
    <property type="entry name" value="SGNH_plant_lipase-like"/>
</dbReference>
<evidence type="ECO:0000256" key="2">
    <source>
        <dbReference type="ARBA" id="ARBA00022729"/>
    </source>
</evidence>
<dbReference type="AlphaFoldDB" id="A0A6V7NG56"/>
<dbReference type="Gene3D" id="3.40.50.1110">
    <property type="entry name" value="SGNH hydrolase"/>
    <property type="match status" value="1"/>
</dbReference>
<gene>
    <name evidence="3" type="ORF">CB5_LOCUS738</name>
</gene>
<evidence type="ECO:0008006" key="4">
    <source>
        <dbReference type="Google" id="ProtNLM"/>
    </source>
</evidence>
<sequence length="343" mass="38156">MNFSRWRNNSQQLKGKRNVEEYQNVVLQKVEATFKPNPPNFPAAFFFGDSSFDTGNNKYILTFAKANHFPYGRDFPGDPQISDKDVLKGANFASAGSGFDDVTSAVTNTIPIARQLELFKVYLGRLRKVAGEEEASRIVGSGLVLISAGTNDFLINFYDLPSRRLEFSIGEYQDFVLKKVESALKELYKLGGRLFAVAGLPPIGCIPLQITLHHSFDRTCVEEENADSVAYNVKLQKLLLKLQQTLPGSKFVYMNSYDALSEILNNPSKYGKPLNLHAVSTVGFEETKRGCCGTGLTEVGPLCNFLTPTCQDASSFVFYDAVHPSEKVYRLATDYILEHVIPT</sequence>
<dbReference type="PANTHER" id="PTHR45642:SF139">
    <property type="entry name" value="SGNH HYDROLASE-TYPE ESTERASE DOMAIN-CONTAINING PROTEIN"/>
    <property type="match status" value="1"/>
</dbReference>
<proteinExistence type="inferred from homology"/>
<evidence type="ECO:0000256" key="1">
    <source>
        <dbReference type="ARBA" id="ARBA00008668"/>
    </source>
</evidence>
<protein>
    <recommendedName>
        <fullName evidence="4">GDSL esterase/lipase</fullName>
    </recommendedName>
</protein>
<name>A0A6V7NG56_ANACO</name>
<evidence type="ECO:0000313" key="3">
    <source>
        <dbReference type="EMBL" id="CAD1817527.1"/>
    </source>
</evidence>
<dbReference type="Pfam" id="PF00657">
    <property type="entry name" value="Lipase_GDSL"/>
    <property type="match status" value="1"/>
</dbReference>